<keyword evidence="3" id="KW-1185">Reference proteome</keyword>
<gene>
    <name evidence="2" type="ORF">SAMN05216193_10844</name>
</gene>
<dbReference type="EMBL" id="FNIJ01000008">
    <property type="protein sequence ID" value="SDO13388.1"/>
    <property type="molecule type" value="Genomic_DNA"/>
</dbReference>
<evidence type="ECO:0000313" key="2">
    <source>
        <dbReference type="EMBL" id="SDO13388.1"/>
    </source>
</evidence>
<dbReference type="InterPro" id="IPR037401">
    <property type="entry name" value="SnoaL-like"/>
</dbReference>
<evidence type="ECO:0000259" key="1">
    <source>
        <dbReference type="Pfam" id="PF13577"/>
    </source>
</evidence>
<dbReference type="SUPFAM" id="SSF54427">
    <property type="entry name" value="NTF2-like"/>
    <property type="match status" value="1"/>
</dbReference>
<reference evidence="3" key="1">
    <citation type="submission" date="2016-10" db="EMBL/GenBank/DDBJ databases">
        <authorList>
            <person name="Varghese N."/>
            <person name="Submissions S."/>
        </authorList>
    </citation>
    <scope>NUCLEOTIDE SEQUENCE [LARGE SCALE GENOMIC DNA]</scope>
    <source>
        <strain evidence="3">JCM 21621</strain>
    </source>
</reference>
<sequence length="166" mass="18654">MSDLANLQRRLAVLEGESQVRRLMARYMDLCDVPRSPRASEAELAALFAEDAVWEGVGRETAQTFGRHQGRAAVAAFVAAWLPPSPHFTLNLHFLASEAIRVEGEGARGQWLMQQISTYAEGHSELFGTRLDIDFRCVAGTWQISHFRTRRLYQQPLGATREEQPA</sequence>
<dbReference type="STRING" id="198616.SAMN05216193_10844"/>
<proteinExistence type="predicted"/>
<dbReference type="Proteomes" id="UP000242957">
    <property type="component" value="Unassembled WGS sequence"/>
</dbReference>
<organism evidence="2 3">
    <name type="scientific">Pseudomonas jinjuensis</name>
    <dbReference type="NCBI Taxonomy" id="198616"/>
    <lineage>
        <taxon>Bacteria</taxon>
        <taxon>Pseudomonadati</taxon>
        <taxon>Pseudomonadota</taxon>
        <taxon>Gammaproteobacteria</taxon>
        <taxon>Pseudomonadales</taxon>
        <taxon>Pseudomonadaceae</taxon>
        <taxon>Pseudomonas</taxon>
    </lineage>
</organism>
<name>A0A1H0H2M0_9PSED</name>
<dbReference type="Pfam" id="PF13577">
    <property type="entry name" value="SnoaL_4"/>
    <property type="match status" value="1"/>
</dbReference>
<feature type="domain" description="SnoaL-like" evidence="1">
    <location>
        <begin position="14"/>
        <end position="148"/>
    </location>
</feature>
<protein>
    <submittedName>
        <fullName evidence="2">SnoaL-like domain-containing protein</fullName>
    </submittedName>
</protein>
<dbReference type="AlphaFoldDB" id="A0A1H0H2M0"/>
<accession>A0A1H0H2M0</accession>
<evidence type="ECO:0000313" key="3">
    <source>
        <dbReference type="Proteomes" id="UP000242957"/>
    </source>
</evidence>
<dbReference type="Gene3D" id="3.10.450.50">
    <property type="match status" value="1"/>
</dbReference>
<dbReference type="RefSeq" id="WP_084309727.1">
    <property type="nucleotide sequence ID" value="NZ_FNIJ01000008.1"/>
</dbReference>
<dbReference type="OrthoDB" id="8686501at2"/>
<dbReference type="InterPro" id="IPR032710">
    <property type="entry name" value="NTF2-like_dom_sf"/>
</dbReference>